<keyword evidence="2 6" id="KW-0812">Transmembrane</keyword>
<sequence length="390" mass="44204">MLDKFKKMDWGIVLLLLVLMVVSTLLVRSATYGDPQFKSYDVKTLIFYGIGFVVMALVTLFDYRILLKIWVYLYVLGIILLVVVYLTAPEINGARSWFQLPGGLQFQPAEMEKVILIITIAFLMGRRQGDPLRVRQDLLLIAAFSFVPFVLVMIQPDLGNAIIYLVIVLGMLWIGNVRYAHVLLGLTIVIGSLVLFVFMFNQYNTEIKDFLVDKEKTHWYERINGFINPDKASDKEVYQANKAKIAIGSGGLTGDGYMKGDSKNRKFIPYPYSDAIFVVVGEEFGFQGAAIVLLLYFLLIYRMILISFQCYDLRGSFIIIGIVSMYVFQIFQNIGMMIGLMPITGITLPFISYGGTSLLLNMMCIGLVFSVKAHQEKFELDHVAVQRKAR</sequence>
<dbReference type="GO" id="GO:0051301">
    <property type="term" value="P:cell division"/>
    <property type="evidence" value="ECO:0007669"/>
    <property type="project" value="InterPro"/>
</dbReference>
<reference evidence="7 8" key="1">
    <citation type="submission" date="2019-07" db="EMBL/GenBank/DDBJ databases">
        <title>Genomic Encyclopedia of Type Strains, Phase III (KMG-III): the genomes of soil and plant-associated and newly described type strains.</title>
        <authorList>
            <person name="Whitman W."/>
        </authorList>
    </citation>
    <scope>NUCLEOTIDE SEQUENCE [LARGE SCALE GENOMIC DNA]</scope>
    <source>
        <strain evidence="7 8">BL24</strain>
    </source>
</reference>
<proteinExistence type="predicted"/>
<gene>
    <name evidence="7" type="ORF">BCM02_106126</name>
</gene>
<dbReference type="GO" id="GO:0008360">
    <property type="term" value="P:regulation of cell shape"/>
    <property type="evidence" value="ECO:0007669"/>
    <property type="project" value="UniProtKB-KW"/>
</dbReference>
<feature type="transmembrane region" description="Helical" evidence="6">
    <location>
        <begin position="317"/>
        <end position="338"/>
    </location>
</feature>
<dbReference type="Pfam" id="PF01098">
    <property type="entry name" value="FTSW_RODA_SPOVE"/>
    <property type="match status" value="1"/>
</dbReference>
<protein>
    <submittedName>
        <fullName evidence="7">Rod shape determining protein RodA</fullName>
    </submittedName>
</protein>
<accession>A0A5S5C697</accession>
<evidence type="ECO:0000256" key="6">
    <source>
        <dbReference type="SAM" id="Phobius"/>
    </source>
</evidence>
<dbReference type="InterPro" id="IPR001182">
    <property type="entry name" value="FtsW/RodA"/>
</dbReference>
<dbReference type="RefSeq" id="WP_148930282.1">
    <property type="nucleotide sequence ID" value="NZ_VNHS01000006.1"/>
</dbReference>
<feature type="transmembrane region" description="Helical" evidence="6">
    <location>
        <begin position="161"/>
        <end position="177"/>
    </location>
</feature>
<feature type="transmembrane region" description="Helical" evidence="6">
    <location>
        <begin position="70"/>
        <end position="88"/>
    </location>
</feature>
<keyword evidence="4 6" id="KW-1133">Transmembrane helix</keyword>
<organism evidence="7 8">
    <name type="scientific">Paenibacillus methanolicus</name>
    <dbReference type="NCBI Taxonomy" id="582686"/>
    <lineage>
        <taxon>Bacteria</taxon>
        <taxon>Bacillati</taxon>
        <taxon>Bacillota</taxon>
        <taxon>Bacilli</taxon>
        <taxon>Bacillales</taxon>
        <taxon>Paenibacillaceae</taxon>
        <taxon>Paenibacillus</taxon>
    </lineage>
</organism>
<comment type="caution">
    <text evidence="7">The sequence shown here is derived from an EMBL/GenBank/DDBJ whole genome shotgun (WGS) entry which is preliminary data.</text>
</comment>
<keyword evidence="3" id="KW-0133">Cell shape</keyword>
<evidence type="ECO:0000256" key="5">
    <source>
        <dbReference type="ARBA" id="ARBA00023136"/>
    </source>
</evidence>
<evidence type="ECO:0000256" key="2">
    <source>
        <dbReference type="ARBA" id="ARBA00022692"/>
    </source>
</evidence>
<evidence type="ECO:0000256" key="4">
    <source>
        <dbReference type="ARBA" id="ARBA00022989"/>
    </source>
</evidence>
<dbReference type="PROSITE" id="PS00428">
    <property type="entry name" value="FTSW_RODA_SPOVE"/>
    <property type="match status" value="1"/>
</dbReference>
<keyword evidence="8" id="KW-1185">Reference proteome</keyword>
<feature type="transmembrane region" description="Helical" evidence="6">
    <location>
        <begin position="45"/>
        <end position="63"/>
    </location>
</feature>
<name>A0A5S5C697_9BACL</name>
<dbReference type="OrthoDB" id="9812661at2"/>
<dbReference type="PANTHER" id="PTHR30474">
    <property type="entry name" value="CELL CYCLE PROTEIN"/>
    <property type="match status" value="1"/>
</dbReference>
<feature type="transmembrane region" description="Helical" evidence="6">
    <location>
        <begin position="350"/>
        <end position="371"/>
    </location>
</feature>
<feature type="transmembrane region" description="Helical" evidence="6">
    <location>
        <begin position="284"/>
        <end position="305"/>
    </location>
</feature>
<evidence type="ECO:0000313" key="7">
    <source>
        <dbReference type="EMBL" id="TYP73850.1"/>
    </source>
</evidence>
<evidence type="ECO:0000313" key="8">
    <source>
        <dbReference type="Proteomes" id="UP000323257"/>
    </source>
</evidence>
<feature type="transmembrane region" description="Helical" evidence="6">
    <location>
        <begin position="137"/>
        <end position="155"/>
    </location>
</feature>
<dbReference type="InterPro" id="IPR018365">
    <property type="entry name" value="Cell_cycle_FtsW-rel_CS"/>
</dbReference>
<keyword evidence="5 6" id="KW-0472">Membrane</keyword>
<evidence type="ECO:0000256" key="1">
    <source>
        <dbReference type="ARBA" id="ARBA00004141"/>
    </source>
</evidence>
<dbReference type="GO" id="GO:0015648">
    <property type="term" value="F:lipid-linked peptidoglycan transporter activity"/>
    <property type="evidence" value="ECO:0007669"/>
    <property type="project" value="TreeGrafter"/>
</dbReference>
<feature type="transmembrane region" description="Helical" evidence="6">
    <location>
        <begin position="108"/>
        <end position="125"/>
    </location>
</feature>
<comment type="subcellular location">
    <subcellularLocation>
        <location evidence="1">Membrane</location>
        <topology evidence="1">Multi-pass membrane protein</topology>
    </subcellularLocation>
</comment>
<dbReference type="PANTHER" id="PTHR30474:SF1">
    <property type="entry name" value="PEPTIDOGLYCAN GLYCOSYLTRANSFERASE MRDB"/>
    <property type="match status" value="1"/>
</dbReference>
<dbReference type="GO" id="GO:0032153">
    <property type="term" value="C:cell division site"/>
    <property type="evidence" value="ECO:0007669"/>
    <property type="project" value="TreeGrafter"/>
</dbReference>
<dbReference type="EMBL" id="VNHS01000006">
    <property type="protein sequence ID" value="TYP73850.1"/>
    <property type="molecule type" value="Genomic_DNA"/>
</dbReference>
<dbReference type="GO" id="GO:0005886">
    <property type="term" value="C:plasma membrane"/>
    <property type="evidence" value="ECO:0007669"/>
    <property type="project" value="TreeGrafter"/>
</dbReference>
<dbReference type="Proteomes" id="UP000323257">
    <property type="component" value="Unassembled WGS sequence"/>
</dbReference>
<feature type="transmembrane region" description="Helical" evidence="6">
    <location>
        <begin position="182"/>
        <end position="200"/>
    </location>
</feature>
<dbReference type="AlphaFoldDB" id="A0A5S5C697"/>
<evidence type="ECO:0000256" key="3">
    <source>
        <dbReference type="ARBA" id="ARBA00022960"/>
    </source>
</evidence>